<evidence type="ECO:0000256" key="10">
    <source>
        <dbReference type="PROSITE-ProRule" id="PRU00221"/>
    </source>
</evidence>
<dbReference type="FunCoup" id="A9UUC8">
    <property type="interactions" value="1588"/>
</dbReference>
<evidence type="ECO:0000313" key="11">
    <source>
        <dbReference type="EMBL" id="EDQ90881.1"/>
    </source>
</evidence>
<dbReference type="Pfam" id="PF00400">
    <property type="entry name" value="WD40"/>
    <property type="match status" value="6"/>
</dbReference>
<evidence type="ECO:0000256" key="5">
    <source>
        <dbReference type="ARBA" id="ARBA00020267"/>
    </source>
</evidence>
<dbReference type="Gene3D" id="2.130.10.10">
    <property type="entry name" value="YVTN repeat-like/Quinoprotein amine dehydrogenase"/>
    <property type="match status" value="3"/>
</dbReference>
<keyword evidence="12" id="KW-1185">Reference proteome</keyword>
<dbReference type="PROSITE" id="PS50294">
    <property type="entry name" value="WD_REPEATS_REGION"/>
    <property type="match status" value="3"/>
</dbReference>
<evidence type="ECO:0000256" key="4">
    <source>
        <dbReference type="ARBA" id="ARBA00005881"/>
    </source>
</evidence>
<organism evidence="11 12">
    <name type="scientific">Monosiga brevicollis</name>
    <name type="common">Choanoflagellate</name>
    <dbReference type="NCBI Taxonomy" id="81824"/>
    <lineage>
        <taxon>Eukaryota</taxon>
        <taxon>Choanoflagellata</taxon>
        <taxon>Craspedida</taxon>
        <taxon>Salpingoecidae</taxon>
        <taxon>Monosiga</taxon>
    </lineage>
</organism>
<comment type="subcellular location">
    <subcellularLocation>
        <location evidence="2">Cytoplasm</location>
    </subcellularLocation>
    <subcellularLocation>
        <location evidence="1">Nucleus</location>
    </subcellularLocation>
</comment>
<dbReference type="eggNOG" id="KOG1063">
    <property type="taxonomic scope" value="Eukaryota"/>
</dbReference>
<dbReference type="PRINTS" id="PR00320">
    <property type="entry name" value="GPROTEINBRPT"/>
</dbReference>
<evidence type="ECO:0000256" key="1">
    <source>
        <dbReference type="ARBA" id="ARBA00004123"/>
    </source>
</evidence>
<dbReference type="GeneID" id="5889589"/>
<dbReference type="PROSITE" id="PS50082">
    <property type="entry name" value="WD_REPEATS_2"/>
    <property type="match status" value="5"/>
</dbReference>
<dbReference type="Proteomes" id="UP000001357">
    <property type="component" value="Unassembled WGS sequence"/>
</dbReference>
<dbReference type="GO" id="GO:0002098">
    <property type="term" value="P:tRNA wobble uridine modification"/>
    <property type="evidence" value="ECO:0007669"/>
    <property type="project" value="InterPro"/>
</dbReference>
<reference evidence="11 12" key="1">
    <citation type="journal article" date="2008" name="Nature">
        <title>The genome of the choanoflagellate Monosiga brevicollis and the origin of metazoans.</title>
        <authorList>
            <consortium name="JGI Sequencing"/>
            <person name="King N."/>
            <person name="Westbrook M.J."/>
            <person name="Young S.L."/>
            <person name="Kuo A."/>
            <person name="Abedin M."/>
            <person name="Chapman J."/>
            <person name="Fairclough S."/>
            <person name="Hellsten U."/>
            <person name="Isogai Y."/>
            <person name="Letunic I."/>
            <person name="Marr M."/>
            <person name="Pincus D."/>
            <person name="Putnam N."/>
            <person name="Rokas A."/>
            <person name="Wright K.J."/>
            <person name="Zuzow R."/>
            <person name="Dirks W."/>
            <person name="Good M."/>
            <person name="Goodstein D."/>
            <person name="Lemons D."/>
            <person name="Li W."/>
            <person name="Lyons J.B."/>
            <person name="Morris A."/>
            <person name="Nichols S."/>
            <person name="Richter D.J."/>
            <person name="Salamov A."/>
            <person name="Bork P."/>
            <person name="Lim W.A."/>
            <person name="Manning G."/>
            <person name="Miller W.T."/>
            <person name="McGinnis W."/>
            <person name="Shapiro H."/>
            <person name="Tjian R."/>
            <person name="Grigoriev I.V."/>
            <person name="Rokhsar D."/>
        </authorList>
    </citation>
    <scope>NUCLEOTIDE SEQUENCE [LARGE SCALE GENOMIC DNA]</scope>
    <source>
        <strain evidence="12">MX1 / ATCC 50154</strain>
    </source>
</reference>
<accession>A9UUC8</accession>
<dbReference type="CDD" id="cd00200">
    <property type="entry name" value="WD40"/>
    <property type="match status" value="1"/>
</dbReference>
<dbReference type="GO" id="GO:0005634">
    <property type="term" value="C:nucleus"/>
    <property type="evidence" value="ECO:0007669"/>
    <property type="project" value="UniProtKB-SubCell"/>
</dbReference>
<dbReference type="RefSeq" id="XP_001744178.1">
    <property type="nucleotide sequence ID" value="XM_001744126.1"/>
</dbReference>
<dbReference type="KEGG" id="mbr:MONBRDRAFT_31734"/>
<dbReference type="EMBL" id="CH991546">
    <property type="protein sequence ID" value="EDQ90881.1"/>
    <property type="molecule type" value="Genomic_DNA"/>
</dbReference>
<evidence type="ECO:0000313" key="12">
    <source>
        <dbReference type="Proteomes" id="UP000001357"/>
    </source>
</evidence>
<feature type="repeat" description="WD" evidence="10">
    <location>
        <begin position="95"/>
        <end position="129"/>
    </location>
</feature>
<dbReference type="STRING" id="81824.A9UUC8"/>
<dbReference type="InterPro" id="IPR011047">
    <property type="entry name" value="Quinoprotein_ADH-like_sf"/>
</dbReference>
<feature type="repeat" description="WD" evidence="10">
    <location>
        <begin position="49"/>
        <end position="80"/>
    </location>
</feature>
<dbReference type="InParanoid" id="A9UUC8"/>
<feature type="repeat" description="WD" evidence="10">
    <location>
        <begin position="274"/>
        <end position="309"/>
    </location>
</feature>
<evidence type="ECO:0000256" key="9">
    <source>
        <dbReference type="ARBA" id="ARBA00023242"/>
    </source>
</evidence>
<keyword evidence="6" id="KW-0963">Cytoplasm</keyword>
<proteinExistence type="inferred from homology"/>
<dbReference type="OMA" id="ENFRHIS"/>
<keyword evidence="9" id="KW-0539">Nucleus</keyword>
<sequence length="736" mass="80669">MELCSAACSASTGAARWQRGTSVYAYGAGRRLLIVDTQEAREPRVVAALLGHTDRINCVAWLPNTDIVLSGATDATLRIWAKNPDTELYGCIAVLEGHTRSVVAVTALQLHDGSHLVASASADHTVRLWHGASSSSWAPVQTIECGRHFALCLALDYLPGETSAVILAAGLSNAKLHLYAGATPTADNTFNLAEVDIVAGHDDWIRALAFTRRGDELLLASGAQDSYIRLWSIATTQSTMLVNQDDFNALLESSERRFTVAEQLTFRLRLEALLIGHDGQVYGLDWSYASDEDITLLSASADKTMMLWKYDKKADVWLDEARLGEVGGNTLGFFGCCFGANDNEVLSHGYQGAFHFWRRSETGKAWQPQTVLSGHFAAVRDVAWSPDGRFVLSVSEDQSVRLFAQATGHAGWHELARPQVHGYNMRCLAFTGDLAFVSGADEKVLRAFEAPATFVSSFANVNGHQYPERAERPFGASVPALGLSNKAISSDEHNATVQEEQLGYRATPPLEEDLIQNTLWPESAKLYGHGYEILAVGAARTQRVLATTCKLGRLAGHTLSVVKLAFSHNEAYLASVSRDRSICLHRRTPDAEQPYGDTNVFPKAHDRIIWFVQIDQGLVGCRRPADTCNCIAQATQQRHLGCLSSTSDYLCCAMKLLKPHRAARQTKATHEVQQLNMINMSIAGTHLDHLTSTNKRFMFDTAEARPRALSLSLSNSLSQTLSLSLKLFFQRTTGGW</sequence>
<name>A9UUC8_MONBE</name>
<feature type="repeat" description="WD" evidence="10">
    <location>
        <begin position="198"/>
        <end position="241"/>
    </location>
</feature>
<feature type="repeat" description="WD" evidence="10">
    <location>
        <begin position="372"/>
        <end position="403"/>
    </location>
</feature>
<dbReference type="InterPro" id="IPR020472">
    <property type="entry name" value="WD40_PAC1"/>
</dbReference>
<dbReference type="PANTHER" id="PTHR44111:SF1">
    <property type="entry name" value="ELONGATOR COMPLEX PROTEIN 2"/>
    <property type="match status" value="1"/>
</dbReference>
<evidence type="ECO:0000256" key="2">
    <source>
        <dbReference type="ARBA" id="ARBA00004496"/>
    </source>
</evidence>
<evidence type="ECO:0000256" key="7">
    <source>
        <dbReference type="ARBA" id="ARBA00022574"/>
    </source>
</evidence>
<keyword evidence="8" id="KW-0677">Repeat</keyword>
<dbReference type="InterPro" id="IPR037289">
    <property type="entry name" value="Elp2"/>
</dbReference>
<dbReference type="InterPro" id="IPR001680">
    <property type="entry name" value="WD40_rpt"/>
</dbReference>
<evidence type="ECO:0000256" key="3">
    <source>
        <dbReference type="ARBA" id="ARBA00005043"/>
    </source>
</evidence>
<dbReference type="GO" id="GO:0033588">
    <property type="term" value="C:elongator holoenzyme complex"/>
    <property type="evidence" value="ECO:0000318"/>
    <property type="project" value="GO_Central"/>
</dbReference>
<evidence type="ECO:0000256" key="8">
    <source>
        <dbReference type="ARBA" id="ARBA00022737"/>
    </source>
</evidence>
<comment type="pathway">
    <text evidence="3">tRNA modification; 5-methoxycarbonylmethyl-2-thiouridine-tRNA biosynthesis.</text>
</comment>
<dbReference type="SMART" id="SM00320">
    <property type="entry name" value="WD40"/>
    <property type="match status" value="7"/>
</dbReference>
<protein>
    <recommendedName>
        <fullName evidence="5">Elongator complex protein 2</fullName>
    </recommendedName>
</protein>
<dbReference type="InterPro" id="IPR015943">
    <property type="entry name" value="WD40/YVTN_repeat-like_dom_sf"/>
</dbReference>
<dbReference type="UniPathway" id="UPA00988"/>
<gene>
    <name evidence="11" type="ORF">MONBRDRAFT_31734</name>
</gene>
<dbReference type="GO" id="GO:0005737">
    <property type="term" value="C:cytoplasm"/>
    <property type="evidence" value="ECO:0007669"/>
    <property type="project" value="UniProtKB-SubCell"/>
</dbReference>
<dbReference type="AlphaFoldDB" id="A9UUC8"/>
<comment type="similarity">
    <text evidence="4">Belongs to the WD repeat ELP2 family.</text>
</comment>
<keyword evidence="7 10" id="KW-0853">WD repeat</keyword>
<dbReference type="SUPFAM" id="SSF50998">
    <property type="entry name" value="Quinoprotein alcohol dehydrogenase-like"/>
    <property type="match status" value="2"/>
</dbReference>
<dbReference type="PANTHER" id="PTHR44111">
    <property type="entry name" value="ELONGATOR COMPLEX PROTEIN 2"/>
    <property type="match status" value="1"/>
</dbReference>
<evidence type="ECO:0000256" key="6">
    <source>
        <dbReference type="ARBA" id="ARBA00022490"/>
    </source>
</evidence>